<gene>
    <name evidence="3" type="ORF">SAMN04489842_2663</name>
</gene>
<feature type="region of interest" description="Disordered" evidence="1">
    <location>
        <begin position="190"/>
        <end position="226"/>
    </location>
</feature>
<evidence type="ECO:0000313" key="4">
    <source>
        <dbReference type="Proteomes" id="UP000198848"/>
    </source>
</evidence>
<dbReference type="AlphaFoldDB" id="A0A1H1GX64"/>
<evidence type="ECO:0000256" key="1">
    <source>
        <dbReference type="SAM" id="MobiDB-lite"/>
    </source>
</evidence>
<dbReference type="RefSeq" id="WP_090382527.1">
    <property type="nucleotide sequence ID" value="NZ_FNLC01000002.1"/>
</dbReference>
<dbReference type="SUPFAM" id="SSF53335">
    <property type="entry name" value="S-adenosyl-L-methionine-dependent methyltransferases"/>
    <property type="match status" value="1"/>
</dbReference>
<dbReference type="PANTHER" id="PTHR42912">
    <property type="entry name" value="METHYLTRANSFERASE"/>
    <property type="match status" value="1"/>
</dbReference>
<feature type="domain" description="Methyltransferase type 11" evidence="2">
    <location>
        <begin position="46"/>
        <end position="139"/>
    </location>
</feature>
<name>A0A1H1GX64_NATTX</name>
<evidence type="ECO:0000259" key="2">
    <source>
        <dbReference type="Pfam" id="PF08241"/>
    </source>
</evidence>
<dbReference type="OrthoDB" id="8915at2157"/>
<dbReference type="EMBL" id="FNLC01000002">
    <property type="protein sequence ID" value="SDR17774.1"/>
    <property type="molecule type" value="Genomic_DNA"/>
</dbReference>
<accession>A0A1H1GX64</accession>
<dbReference type="InterPro" id="IPR050508">
    <property type="entry name" value="Methyltransf_Superfamily"/>
</dbReference>
<feature type="compositionally biased region" description="Basic and acidic residues" evidence="1">
    <location>
        <begin position="1"/>
        <end position="12"/>
    </location>
</feature>
<dbReference type="Pfam" id="PF08241">
    <property type="entry name" value="Methyltransf_11"/>
    <property type="match status" value="1"/>
</dbReference>
<dbReference type="Gene3D" id="3.40.50.150">
    <property type="entry name" value="Vaccinia Virus protein VP39"/>
    <property type="match status" value="1"/>
</dbReference>
<reference evidence="4" key="1">
    <citation type="submission" date="2016-10" db="EMBL/GenBank/DDBJ databases">
        <authorList>
            <person name="Varghese N."/>
            <person name="Submissions S."/>
        </authorList>
    </citation>
    <scope>NUCLEOTIDE SEQUENCE [LARGE SCALE GENOMIC DNA]</scope>
    <source>
        <strain evidence="4">DSM 24767</strain>
    </source>
</reference>
<dbReference type="InterPro" id="IPR013216">
    <property type="entry name" value="Methyltransf_11"/>
</dbReference>
<dbReference type="STRING" id="1095778.SAMN04489842_2663"/>
<sequence>MVEKDGVRRGYDELAPAYADRREEDDRGTELLESVLASLPESPRVLDAGCGGGQPVLERLDAGRATPIGLDFSREQLRLATDAVPEAALAQGDMTSLPFADDSFDGVVAYWSLIHVPLEDHRTVIDEFARVVRPGGRVLLCEGTDEWCGENPDWLETGVRMEWNIAGAERTRSQLQAAGFDVVESWGVPAESLRENEDVSHEDDADDDEESNDEEPWAFFEARLEP</sequence>
<dbReference type="Proteomes" id="UP000198848">
    <property type="component" value="Unassembled WGS sequence"/>
</dbReference>
<evidence type="ECO:0000313" key="3">
    <source>
        <dbReference type="EMBL" id="SDR17774.1"/>
    </source>
</evidence>
<dbReference type="GO" id="GO:0032259">
    <property type="term" value="P:methylation"/>
    <property type="evidence" value="ECO:0007669"/>
    <property type="project" value="UniProtKB-KW"/>
</dbReference>
<feature type="region of interest" description="Disordered" evidence="1">
    <location>
        <begin position="1"/>
        <end position="26"/>
    </location>
</feature>
<dbReference type="InterPro" id="IPR029063">
    <property type="entry name" value="SAM-dependent_MTases_sf"/>
</dbReference>
<protein>
    <submittedName>
        <fullName evidence="3">Methyltransferase domain-containing protein</fullName>
    </submittedName>
</protein>
<keyword evidence="3" id="KW-0489">Methyltransferase</keyword>
<dbReference type="GO" id="GO:0008757">
    <property type="term" value="F:S-adenosylmethionine-dependent methyltransferase activity"/>
    <property type="evidence" value="ECO:0007669"/>
    <property type="project" value="InterPro"/>
</dbReference>
<keyword evidence="3" id="KW-0808">Transferase</keyword>
<feature type="compositionally biased region" description="Acidic residues" evidence="1">
    <location>
        <begin position="200"/>
        <end position="216"/>
    </location>
</feature>
<keyword evidence="4" id="KW-1185">Reference proteome</keyword>
<proteinExistence type="predicted"/>
<dbReference type="CDD" id="cd02440">
    <property type="entry name" value="AdoMet_MTases"/>
    <property type="match status" value="1"/>
</dbReference>
<organism evidence="3 4">
    <name type="scientific">Natronobacterium texcoconense</name>
    <dbReference type="NCBI Taxonomy" id="1095778"/>
    <lineage>
        <taxon>Archaea</taxon>
        <taxon>Methanobacteriati</taxon>
        <taxon>Methanobacteriota</taxon>
        <taxon>Stenosarchaea group</taxon>
        <taxon>Halobacteria</taxon>
        <taxon>Halobacteriales</taxon>
        <taxon>Natrialbaceae</taxon>
        <taxon>Natronobacterium</taxon>
    </lineage>
</organism>